<dbReference type="RefSeq" id="WP_084242553.1">
    <property type="nucleotide sequence ID" value="NZ_FWYH01000007.1"/>
</dbReference>
<keyword evidence="3 5" id="KW-1133">Transmembrane helix</keyword>
<dbReference type="Proteomes" id="UP001595625">
    <property type="component" value="Unassembled WGS sequence"/>
</dbReference>
<evidence type="ECO:0000256" key="1">
    <source>
        <dbReference type="ARBA" id="ARBA00004141"/>
    </source>
</evidence>
<sequence length="204" mass="22042">MKLNPLLTIWTQPKETVRQLIEENKIGLSVLLVMIAGIGGVITALQDSGWFLDLSPILLIIGILITGLLSGLLNLGISTLLYTGIGKLYGGHGKLRDMAIAIGPMMIPQVFVVPVLVIFALYYGERFFMVPEAFGITSISLGAYLFLTLLTATASIWSIVISSKAIGVVHGFSSWRGFGVLMTLLGIVILVTLIIVVTVIMFMF</sequence>
<evidence type="ECO:0000256" key="4">
    <source>
        <dbReference type="ARBA" id="ARBA00023136"/>
    </source>
</evidence>
<comment type="caution">
    <text evidence="7">The sequence shown here is derived from an EMBL/GenBank/DDBJ whole genome shotgun (WGS) entry which is preliminary data.</text>
</comment>
<keyword evidence="2 5" id="KW-0812">Transmembrane</keyword>
<protein>
    <submittedName>
        <fullName evidence="7">YIP1 family protein</fullName>
    </submittedName>
</protein>
<feature type="transmembrane region" description="Helical" evidence="5">
    <location>
        <begin position="57"/>
        <end position="77"/>
    </location>
</feature>
<gene>
    <name evidence="7" type="ORF">ACFOEJ_04880</name>
</gene>
<organism evidence="7 8">
    <name type="scientific">Planomicrobium okeanokoites</name>
    <name type="common">Planococcus okeanokoites</name>
    <name type="synonym">Flavobacterium okeanokoites</name>
    <dbReference type="NCBI Taxonomy" id="244"/>
    <lineage>
        <taxon>Bacteria</taxon>
        <taxon>Bacillati</taxon>
        <taxon>Bacillota</taxon>
        <taxon>Bacilli</taxon>
        <taxon>Bacillales</taxon>
        <taxon>Caryophanaceae</taxon>
        <taxon>Planomicrobium</taxon>
    </lineage>
</organism>
<feature type="domain" description="Yip1" evidence="6">
    <location>
        <begin position="8"/>
        <end position="194"/>
    </location>
</feature>
<dbReference type="EMBL" id="JBHRUJ010000006">
    <property type="protein sequence ID" value="MFC3210409.1"/>
    <property type="molecule type" value="Genomic_DNA"/>
</dbReference>
<feature type="transmembrane region" description="Helical" evidence="5">
    <location>
        <begin position="26"/>
        <end position="45"/>
    </location>
</feature>
<keyword evidence="8" id="KW-1185">Reference proteome</keyword>
<evidence type="ECO:0000256" key="5">
    <source>
        <dbReference type="SAM" id="Phobius"/>
    </source>
</evidence>
<proteinExistence type="predicted"/>
<name>A0ABV7KLV7_PLAOK</name>
<dbReference type="InterPro" id="IPR006977">
    <property type="entry name" value="Yip1_dom"/>
</dbReference>
<comment type="subcellular location">
    <subcellularLocation>
        <location evidence="1">Membrane</location>
        <topology evidence="1">Multi-pass membrane protein</topology>
    </subcellularLocation>
</comment>
<accession>A0ABV7KLV7</accession>
<evidence type="ECO:0000313" key="7">
    <source>
        <dbReference type="EMBL" id="MFC3210409.1"/>
    </source>
</evidence>
<evidence type="ECO:0000256" key="2">
    <source>
        <dbReference type="ARBA" id="ARBA00022692"/>
    </source>
</evidence>
<reference evidence="8" key="1">
    <citation type="journal article" date="2019" name="Int. J. Syst. Evol. Microbiol.">
        <title>The Global Catalogue of Microorganisms (GCM) 10K type strain sequencing project: providing services to taxonomists for standard genome sequencing and annotation.</title>
        <authorList>
            <consortium name="The Broad Institute Genomics Platform"/>
            <consortium name="The Broad Institute Genome Sequencing Center for Infectious Disease"/>
            <person name="Wu L."/>
            <person name="Ma J."/>
        </authorList>
    </citation>
    <scope>NUCLEOTIDE SEQUENCE [LARGE SCALE GENOMIC DNA]</scope>
    <source>
        <strain evidence="8">CCM 320</strain>
    </source>
</reference>
<evidence type="ECO:0000256" key="3">
    <source>
        <dbReference type="ARBA" id="ARBA00022989"/>
    </source>
</evidence>
<evidence type="ECO:0000313" key="8">
    <source>
        <dbReference type="Proteomes" id="UP001595625"/>
    </source>
</evidence>
<feature type="transmembrane region" description="Helical" evidence="5">
    <location>
        <begin position="178"/>
        <end position="203"/>
    </location>
</feature>
<evidence type="ECO:0000259" key="6">
    <source>
        <dbReference type="Pfam" id="PF04893"/>
    </source>
</evidence>
<feature type="transmembrane region" description="Helical" evidence="5">
    <location>
        <begin position="98"/>
        <end position="123"/>
    </location>
</feature>
<feature type="transmembrane region" description="Helical" evidence="5">
    <location>
        <begin position="143"/>
        <end position="166"/>
    </location>
</feature>
<keyword evidence="4 5" id="KW-0472">Membrane</keyword>
<dbReference type="Pfam" id="PF04893">
    <property type="entry name" value="Yip1"/>
    <property type="match status" value="1"/>
</dbReference>